<evidence type="ECO:0000256" key="2">
    <source>
        <dbReference type="SAM" id="SignalP"/>
    </source>
</evidence>
<feature type="compositionally biased region" description="Polar residues" evidence="1">
    <location>
        <begin position="24"/>
        <end position="38"/>
    </location>
</feature>
<gene>
    <name evidence="4" type="ordered locus">Mahau_0406</name>
</gene>
<keyword evidence="2" id="KW-0732">Signal</keyword>
<keyword evidence="5" id="KW-1185">Reference proteome</keyword>
<reference evidence="5" key="1">
    <citation type="submission" date="2010-11" db="EMBL/GenBank/DDBJ databases">
        <title>The complete genome of Mahella australiensis DSM 15567.</title>
        <authorList>
            <consortium name="US DOE Joint Genome Institute (JGI-PGF)"/>
            <person name="Lucas S."/>
            <person name="Copeland A."/>
            <person name="Lapidus A."/>
            <person name="Bruce D."/>
            <person name="Goodwin L."/>
            <person name="Pitluck S."/>
            <person name="Kyrpides N."/>
            <person name="Mavromatis K."/>
            <person name="Pagani I."/>
            <person name="Ivanova N."/>
            <person name="Teshima H."/>
            <person name="Brettin T."/>
            <person name="Detter J.C."/>
            <person name="Han C."/>
            <person name="Tapia R."/>
            <person name="Land M."/>
            <person name="Hauser L."/>
            <person name="Markowitz V."/>
            <person name="Cheng J.-F."/>
            <person name="Hugenholtz P."/>
            <person name="Woyke T."/>
            <person name="Wu D."/>
            <person name="Spring S."/>
            <person name="Pukall R."/>
            <person name="Steenblock K."/>
            <person name="Schneider S."/>
            <person name="Klenk H.-P."/>
            <person name="Eisen J.A."/>
        </authorList>
    </citation>
    <scope>NUCLEOTIDE SEQUENCE [LARGE SCALE GENOMIC DNA]</scope>
    <source>
        <strain evidence="5">DSM 15567 / CIP 107919 / 50-1 BON</strain>
    </source>
</reference>
<accession>F3ZY97</accession>
<reference evidence="4 5" key="2">
    <citation type="journal article" date="2011" name="Stand. Genomic Sci.">
        <title>Complete genome sequence of Mahella australiensis type strain (50-1 BON).</title>
        <authorList>
            <person name="Sikorski J."/>
            <person name="Teshima H."/>
            <person name="Nolan M."/>
            <person name="Lucas S."/>
            <person name="Hammon N."/>
            <person name="Deshpande S."/>
            <person name="Cheng J.F."/>
            <person name="Pitluck S."/>
            <person name="Liolios K."/>
            <person name="Pagani I."/>
            <person name="Ivanova N."/>
            <person name="Huntemann M."/>
            <person name="Mavromatis K."/>
            <person name="Ovchinikova G."/>
            <person name="Pati A."/>
            <person name="Tapia R."/>
            <person name="Han C."/>
            <person name="Goodwin L."/>
            <person name="Chen A."/>
            <person name="Palaniappan K."/>
            <person name="Land M."/>
            <person name="Hauser L."/>
            <person name="Ngatchou-Djao O.D."/>
            <person name="Rohde M."/>
            <person name="Pukall R."/>
            <person name="Spring S."/>
            <person name="Abt B."/>
            <person name="Goker M."/>
            <person name="Detter J.C."/>
            <person name="Woyke T."/>
            <person name="Bristow J."/>
            <person name="Markowitz V."/>
            <person name="Hugenholtz P."/>
            <person name="Eisen J.A."/>
            <person name="Kyrpides N.C."/>
            <person name="Klenk H.P."/>
            <person name="Lapidus A."/>
        </authorList>
    </citation>
    <scope>NUCLEOTIDE SEQUENCE [LARGE SCALE GENOMIC DNA]</scope>
    <source>
        <strain evidence="5">DSM 15567 / CIP 107919 / 50-1 BON</strain>
    </source>
</reference>
<feature type="domain" description="FMN-binding" evidence="3">
    <location>
        <begin position="55"/>
        <end position="139"/>
    </location>
</feature>
<dbReference type="EMBL" id="CP002360">
    <property type="protein sequence ID" value="AEE95622.1"/>
    <property type="molecule type" value="Genomic_DNA"/>
</dbReference>
<dbReference type="Pfam" id="PF04205">
    <property type="entry name" value="FMN_bind"/>
    <property type="match status" value="1"/>
</dbReference>
<dbReference type="STRING" id="697281.Mahau_0406"/>
<dbReference type="PROSITE" id="PS51257">
    <property type="entry name" value="PROKAR_LIPOPROTEIN"/>
    <property type="match status" value="1"/>
</dbReference>
<name>F3ZY97_MAHA5</name>
<feature type="chain" id="PRO_5039044198" evidence="2">
    <location>
        <begin position="20"/>
        <end position="140"/>
    </location>
</feature>
<dbReference type="Gene3D" id="3.90.1010.20">
    <property type="match status" value="1"/>
</dbReference>
<dbReference type="OrthoDB" id="1937675at2"/>
<evidence type="ECO:0000313" key="4">
    <source>
        <dbReference type="EMBL" id="AEE95622.1"/>
    </source>
</evidence>
<feature type="signal peptide" evidence="2">
    <location>
        <begin position="1"/>
        <end position="19"/>
    </location>
</feature>
<feature type="region of interest" description="Disordered" evidence="1">
    <location>
        <begin position="24"/>
        <end position="57"/>
    </location>
</feature>
<proteinExistence type="predicted"/>
<dbReference type="GO" id="GO:0016020">
    <property type="term" value="C:membrane"/>
    <property type="evidence" value="ECO:0007669"/>
    <property type="project" value="InterPro"/>
</dbReference>
<dbReference type="eggNOG" id="COG4939">
    <property type="taxonomic scope" value="Bacteria"/>
</dbReference>
<dbReference type="AlphaFoldDB" id="F3ZY97"/>
<dbReference type="GO" id="GO:0010181">
    <property type="term" value="F:FMN binding"/>
    <property type="evidence" value="ECO:0007669"/>
    <property type="project" value="InterPro"/>
</dbReference>
<protein>
    <submittedName>
        <fullName evidence="4">FMN-binding domain protein</fullName>
    </submittedName>
</protein>
<evidence type="ECO:0000259" key="3">
    <source>
        <dbReference type="SMART" id="SM00900"/>
    </source>
</evidence>
<dbReference type="SMART" id="SM00900">
    <property type="entry name" value="FMN_bind"/>
    <property type="match status" value="1"/>
</dbReference>
<evidence type="ECO:0000313" key="5">
    <source>
        <dbReference type="Proteomes" id="UP000008457"/>
    </source>
</evidence>
<dbReference type="KEGG" id="mas:Mahau_0406"/>
<organism evidence="4 5">
    <name type="scientific">Mahella australiensis (strain DSM 15567 / CIP 107919 / 50-1 BON)</name>
    <dbReference type="NCBI Taxonomy" id="697281"/>
    <lineage>
        <taxon>Bacteria</taxon>
        <taxon>Bacillati</taxon>
        <taxon>Bacillota</taxon>
        <taxon>Clostridia</taxon>
        <taxon>Thermoanaerobacterales</taxon>
        <taxon>Thermoanaerobacterales Family IV. Incertae Sedis</taxon>
        <taxon>Mahella</taxon>
    </lineage>
</organism>
<dbReference type="HOGENOM" id="CLU_119924_1_1_9"/>
<dbReference type="InterPro" id="IPR007329">
    <property type="entry name" value="FMN-bd"/>
</dbReference>
<sequence>MKKVLALTLVAVMALFVLAACSSNEGTQSSGDTSSETITYKDGTYKGQSSKNEHGQYGDIEITIKDGKITDVKYKEIMEDGSEKTLENDNNYKEAIDAIKALPQKLIEVQDPDKVDTISKATGTTDMFKEAAKNALEQAK</sequence>
<dbReference type="Proteomes" id="UP000008457">
    <property type="component" value="Chromosome"/>
</dbReference>
<evidence type="ECO:0000256" key="1">
    <source>
        <dbReference type="SAM" id="MobiDB-lite"/>
    </source>
</evidence>